<evidence type="ECO:0000256" key="6">
    <source>
        <dbReference type="PROSITE-ProRule" id="PRU00278"/>
    </source>
</evidence>
<dbReference type="PANTHER" id="PTHR47637">
    <property type="entry name" value="CHAPERONE SURA"/>
    <property type="match status" value="1"/>
</dbReference>
<reference evidence="9 10" key="1">
    <citation type="submission" date="2018-06" db="EMBL/GenBank/DDBJ databases">
        <authorList>
            <consortium name="Pathogen Informatics"/>
            <person name="Doyle S."/>
        </authorList>
    </citation>
    <scope>NUCLEOTIDE SEQUENCE [LARGE SCALE GENOMIC DNA]</scope>
    <source>
        <strain evidence="9 10">NCTC10717</strain>
    </source>
</reference>
<dbReference type="OrthoDB" id="14196at2"/>
<evidence type="ECO:0000313" key="10">
    <source>
        <dbReference type="Proteomes" id="UP000254575"/>
    </source>
</evidence>
<dbReference type="InterPro" id="IPR046357">
    <property type="entry name" value="PPIase_dom_sf"/>
</dbReference>
<dbReference type="Gene3D" id="1.10.4030.10">
    <property type="entry name" value="Porin chaperone SurA, peptide-binding domain"/>
    <property type="match status" value="1"/>
</dbReference>
<dbReference type="PANTHER" id="PTHR47637:SF1">
    <property type="entry name" value="CHAPERONE SURA"/>
    <property type="match status" value="1"/>
</dbReference>
<organism evidence="9 10">
    <name type="scientific">Suttonella indologenes</name>
    <dbReference type="NCBI Taxonomy" id="13276"/>
    <lineage>
        <taxon>Bacteria</taxon>
        <taxon>Pseudomonadati</taxon>
        <taxon>Pseudomonadota</taxon>
        <taxon>Gammaproteobacteria</taxon>
        <taxon>Cardiobacteriales</taxon>
        <taxon>Cardiobacteriaceae</taxon>
        <taxon>Suttonella</taxon>
    </lineage>
</organism>
<dbReference type="EMBL" id="UHIA01000004">
    <property type="protein sequence ID" value="SUO96376.1"/>
    <property type="molecule type" value="Genomic_DNA"/>
</dbReference>
<dbReference type="SUPFAM" id="SSF109998">
    <property type="entry name" value="Triger factor/SurA peptide-binding domain-like"/>
    <property type="match status" value="1"/>
</dbReference>
<dbReference type="RefSeq" id="WP_115218241.1">
    <property type="nucleotide sequence ID" value="NZ_UHIA01000004.1"/>
</dbReference>
<dbReference type="InterPro" id="IPR000297">
    <property type="entry name" value="PPIase_PpiC"/>
</dbReference>
<evidence type="ECO:0000256" key="7">
    <source>
        <dbReference type="SAM" id="SignalP"/>
    </source>
</evidence>
<dbReference type="EC" id="5.2.1.8" evidence="9"/>
<name>A0A380MWE9_9GAMM</name>
<dbReference type="GO" id="GO:0003755">
    <property type="term" value="F:peptidyl-prolyl cis-trans isomerase activity"/>
    <property type="evidence" value="ECO:0007669"/>
    <property type="project" value="UniProtKB-KW"/>
</dbReference>
<accession>A0A380MWE9</accession>
<dbReference type="PROSITE" id="PS50198">
    <property type="entry name" value="PPIC_PPIASE_2"/>
    <property type="match status" value="2"/>
</dbReference>
<gene>
    <name evidence="9" type="primary">surA</name>
    <name evidence="9" type="ORF">NCTC10717_00972</name>
</gene>
<dbReference type="InterPro" id="IPR027304">
    <property type="entry name" value="Trigger_fact/SurA_dom_sf"/>
</dbReference>
<dbReference type="Pfam" id="PF09312">
    <property type="entry name" value="SurA_N"/>
    <property type="match status" value="1"/>
</dbReference>
<dbReference type="Pfam" id="PF00639">
    <property type="entry name" value="Rotamase"/>
    <property type="match status" value="1"/>
</dbReference>
<dbReference type="InterPro" id="IPR015391">
    <property type="entry name" value="SurA_N"/>
</dbReference>
<evidence type="ECO:0000256" key="1">
    <source>
        <dbReference type="ARBA" id="ARBA00022729"/>
    </source>
</evidence>
<dbReference type="Proteomes" id="UP000254575">
    <property type="component" value="Unassembled WGS sequence"/>
</dbReference>
<evidence type="ECO:0000256" key="2">
    <source>
        <dbReference type="ARBA" id="ARBA00022764"/>
    </source>
</evidence>
<evidence type="ECO:0000259" key="8">
    <source>
        <dbReference type="PROSITE" id="PS50198"/>
    </source>
</evidence>
<evidence type="ECO:0000256" key="3">
    <source>
        <dbReference type="ARBA" id="ARBA00023110"/>
    </source>
</evidence>
<protein>
    <submittedName>
        <fullName evidence="9">Peptidyl-prolyl cis-trans isomerase surA</fullName>
        <ecNumber evidence="9">5.2.1.8</ecNumber>
    </submittedName>
</protein>
<evidence type="ECO:0000256" key="5">
    <source>
        <dbReference type="ARBA" id="ARBA00023235"/>
    </source>
</evidence>
<keyword evidence="10" id="KW-1185">Reference proteome</keyword>
<keyword evidence="1 7" id="KW-0732">Signal</keyword>
<feature type="domain" description="PpiC" evidence="8">
    <location>
        <begin position="288"/>
        <end position="386"/>
    </location>
</feature>
<proteinExistence type="predicted"/>
<evidence type="ECO:0000256" key="4">
    <source>
        <dbReference type="ARBA" id="ARBA00023186"/>
    </source>
</evidence>
<evidence type="ECO:0000313" key="9">
    <source>
        <dbReference type="EMBL" id="SUO96376.1"/>
    </source>
</evidence>
<dbReference type="AlphaFoldDB" id="A0A380MWE9"/>
<sequence length="430" mass="47766">MKRLVFLMFCPLLAGAQNLQFGPQAEYAQSQAQPLDEIALVINQEAISRRQLEKELTAARAALPRDIPLSGTQLQELLMDRVIIQHVIEQLAQQYQVQVSDEEIDEGIMRVAEQNQLSPADLQSQVQKQTGMNAQQYRQSVAEQIRQAKLQEALVGNQVSITSAQINDQLTQIARREGSTIHLQDLLLPVPNLPVEERGAAIAETLARISDALRAHNNDLSQAAAEIPEARLVDLGQVNIGQIPLRFASAVAGLRGGQMVNKPVVDADGMHFLKVVSTSVAGGEGYIVPQARMAHILIRHNPHNPQAAKAAIEQIYAALQQGADFATLVQQYSQDPASALRGGELGWLSADTLEPRFAEQMIKAPLGSLQAPFESSFGWHILKVYEREQVDRSEDMLRERIRASLYQSAMQQAWERRIIEARQNAYIRIY</sequence>
<dbReference type="Gene3D" id="3.10.50.40">
    <property type="match status" value="1"/>
</dbReference>
<dbReference type="InterPro" id="IPR050280">
    <property type="entry name" value="OMP_Chaperone_SurA"/>
</dbReference>
<keyword evidence="2" id="KW-0574">Periplasm</keyword>
<keyword evidence="3 6" id="KW-0697">Rotamase</keyword>
<dbReference type="Pfam" id="PF13616">
    <property type="entry name" value="Rotamase_3"/>
    <property type="match status" value="1"/>
</dbReference>
<keyword evidence="5 6" id="KW-0413">Isomerase</keyword>
<feature type="signal peptide" evidence="7">
    <location>
        <begin position="1"/>
        <end position="16"/>
    </location>
</feature>
<feature type="chain" id="PRO_5016690910" evidence="7">
    <location>
        <begin position="17"/>
        <end position="430"/>
    </location>
</feature>
<keyword evidence="4" id="KW-0143">Chaperone</keyword>
<feature type="domain" description="PpiC" evidence="8">
    <location>
        <begin position="178"/>
        <end position="277"/>
    </location>
</feature>
<dbReference type="SUPFAM" id="SSF54534">
    <property type="entry name" value="FKBP-like"/>
    <property type="match status" value="2"/>
</dbReference>